<organism evidence="1">
    <name type="scientific">Xenopsylla cheopis</name>
    <name type="common">Oriental rat flea</name>
    <name type="synonym">Pulex cheopis</name>
    <dbReference type="NCBI Taxonomy" id="163159"/>
    <lineage>
        <taxon>Eukaryota</taxon>
        <taxon>Metazoa</taxon>
        <taxon>Ecdysozoa</taxon>
        <taxon>Arthropoda</taxon>
        <taxon>Hexapoda</taxon>
        <taxon>Insecta</taxon>
        <taxon>Pterygota</taxon>
        <taxon>Neoptera</taxon>
        <taxon>Endopterygota</taxon>
        <taxon>Siphonaptera</taxon>
        <taxon>Pulicidae</taxon>
        <taxon>Xenopsyllinae</taxon>
        <taxon>Xenopsylla</taxon>
    </lineage>
</organism>
<protein>
    <submittedName>
        <fullName evidence="1">Putative secreted protein</fullName>
    </submittedName>
</protein>
<dbReference type="AlphaFoldDB" id="A0A6M2DYD8"/>
<evidence type="ECO:0000313" key="1">
    <source>
        <dbReference type="EMBL" id="NOV51356.1"/>
    </source>
</evidence>
<proteinExistence type="predicted"/>
<accession>A0A6M2DYD8</accession>
<name>A0A6M2DYD8_XENCH</name>
<sequence length="79" mass="8946">MRVVIIIGVTGAVQGKEVTEDIIDMVMNLVGVEQAPEKDIKKVPSTTIRRVIFCTRRVTSLAIVTRFWGPWGKVHLVRW</sequence>
<reference evidence="1" key="1">
    <citation type="submission" date="2020-03" db="EMBL/GenBank/DDBJ databases">
        <title>Transcriptomic Profiling of the Digestive Tract of the Rat Flea, Xenopsylla cheopis, Following Blood Feeding and Infection with Yersinia pestis.</title>
        <authorList>
            <person name="Bland D.M."/>
            <person name="Martens C.A."/>
            <person name="Virtaneva K."/>
            <person name="Kanakabandi K."/>
            <person name="Long D."/>
            <person name="Rosenke R."/>
            <person name="Saturday G.A."/>
            <person name="Hoyt F.H."/>
            <person name="Bruno D.P."/>
            <person name="Ribeiro J.M.C."/>
            <person name="Hinnebusch J."/>
        </authorList>
    </citation>
    <scope>NUCLEOTIDE SEQUENCE</scope>
</reference>
<dbReference type="EMBL" id="GIIL01007630">
    <property type="protein sequence ID" value="NOV51356.1"/>
    <property type="molecule type" value="Transcribed_RNA"/>
</dbReference>